<dbReference type="RefSeq" id="WP_344740419.1">
    <property type="nucleotide sequence ID" value="NZ_BAABAY010000001.1"/>
</dbReference>
<dbReference type="PANTHER" id="PTHR43026">
    <property type="entry name" value="2-HYDROXYACID DEHYDROGENASE HOMOLOG 1-RELATED"/>
    <property type="match status" value="1"/>
</dbReference>
<protein>
    <submittedName>
        <fullName evidence="7">2-hydroxyacid dehydrogenase</fullName>
        <ecNumber evidence="7">1.1.1.28</ecNumber>
    </submittedName>
</protein>
<dbReference type="EC" id="1.1.1.28" evidence="7"/>
<keyword evidence="3" id="KW-0520">NAD</keyword>
<dbReference type="Proteomes" id="UP001610100">
    <property type="component" value="Unassembled WGS sequence"/>
</dbReference>
<dbReference type="Gene3D" id="3.40.50.720">
    <property type="entry name" value="NAD(P)-binding Rossmann-like Domain"/>
    <property type="match status" value="2"/>
</dbReference>
<evidence type="ECO:0000256" key="2">
    <source>
        <dbReference type="ARBA" id="ARBA00023002"/>
    </source>
</evidence>
<feature type="domain" description="D-isomer specific 2-hydroxyacid dehydrogenase catalytic" evidence="5">
    <location>
        <begin position="3"/>
        <end position="328"/>
    </location>
</feature>
<accession>A0ABW7MXV4</accession>
<keyword evidence="8" id="KW-1185">Reference proteome</keyword>
<dbReference type="GO" id="GO:0008720">
    <property type="term" value="F:D-lactate dehydrogenase (NAD+) activity"/>
    <property type="evidence" value="ECO:0007669"/>
    <property type="project" value="UniProtKB-EC"/>
</dbReference>
<sequence length="338" mass="37562">MKVLVYSTKKFEIPYLKAANNGKHNLTFLEESLSSETAMKAIGFKAVSLFTSDNASNIVIEKLKDFGVKYITLRSVGHDNVNLFAAQKNNIQVAFVPAYSPHAVAEHAAAILLALNRKLIQANKRVKAFNFDLDDLIGTDLNNKTCGIIGTGKIGSVMAKIMHGFGCKLLGHDTHPNKHLSVQYQMKYVPLKTLCEHADIISIHVPLNTETHHLIDASLLNIMKPHCLLVNTARGAILNTKDVVEALIKKQIQGLAMDVYEFERGVFFKDCSKAIPNDDLLIKLNAMPNVIITGHQAFLTDEALKRIAETTIENLDSWDKGKKPKNELHFKLPQTQKV</sequence>
<feature type="domain" description="D-isomer specific 2-hydroxyacid dehydrogenase NAD-binding" evidence="6">
    <location>
        <begin position="110"/>
        <end position="297"/>
    </location>
</feature>
<dbReference type="InterPro" id="IPR006140">
    <property type="entry name" value="D-isomer_DH_NAD-bd"/>
</dbReference>
<keyword evidence="2 4" id="KW-0560">Oxidoreductase</keyword>
<dbReference type="SUPFAM" id="SSF52283">
    <property type="entry name" value="Formate/glycerate dehydrogenase catalytic domain-like"/>
    <property type="match status" value="1"/>
</dbReference>
<dbReference type="InterPro" id="IPR058205">
    <property type="entry name" value="D-LDH-like"/>
</dbReference>
<organism evidence="7 8">
    <name type="scientific">Gaetbulibacter aestuarii</name>
    <dbReference type="NCBI Taxonomy" id="1502358"/>
    <lineage>
        <taxon>Bacteria</taxon>
        <taxon>Pseudomonadati</taxon>
        <taxon>Bacteroidota</taxon>
        <taxon>Flavobacteriia</taxon>
        <taxon>Flavobacteriales</taxon>
        <taxon>Flavobacteriaceae</taxon>
        <taxon>Gaetbulibacter</taxon>
    </lineage>
</organism>
<dbReference type="CDD" id="cd12183">
    <property type="entry name" value="LDH_like_2"/>
    <property type="match status" value="1"/>
</dbReference>
<evidence type="ECO:0000256" key="1">
    <source>
        <dbReference type="ARBA" id="ARBA00005854"/>
    </source>
</evidence>
<evidence type="ECO:0000259" key="6">
    <source>
        <dbReference type="Pfam" id="PF02826"/>
    </source>
</evidence>
<evidence type="ECO:0000256" key="4">
    <source>
        <dbReference type="RuleBase" id="RU003719"/>
    </source>
</evidence>
<name>A0ABW7MXV4_9FLAO</name>
<dbReference type="PROSITE" id="PS00670">
    <property type="entry name" value="D_2_HYDROXYACID_DH_2"/>
    <property type="match status" value="1"/>
</dbReference>
<dbReference type="InterPro" id="IPR036291">
    <property type="entry name" value="NAD(P)-bd_dom_sf"/>
</dbReference>
<gene>
    <name evidence="7" type="ORF">V8G58_05455</name>
</gene>
<dbReference type="SUPFAM" id="SSF51735">
    <property type="entry name" value="NAD(P)-binding Rossmann-fold domains"/>
    <property type="match status" value="1"/>
</dbReference>
<evidence type="ECO:0000259" key="5">
    <source>
        <dbReference type="Pfam" id="PF00389"/>
    </source>
</evidence>
<proteinExistence type="inferred from homology"/>
<dbReference type="InterPro" id="IPR006139">
    <property type="entry name" value="D-isomer_2_OHA_DH_cat_dom"/>
</dbReference>
<comment type="caution">
    <text evidence="7">The sequence shown here is derived from an EMBL/GenBank/DDBJ whole genome shotgun (WGS) entry which is preliminary data.</text>
</comment>
<reference evidence="7 8" key="1">
    <citation type="submission" date="2024-02" db="EMBL/GenBank/DDBJ databases">
        <title>A Gaetbulibacter species isolated from tidal flats and genomic insights of their niches.</title>
        <authorList>
            <person name="Ye Y."/>
        </authorList>
    </citation>
    <scope>NUCLEOTIDE SEQUENCE [LARGE SCALE GENOMIC DNA]</scope>
    <source>
        <strain evidence="7 8">KYW382</strain>
    </source>
</reference>
<dbReference type="Pfam" id="PF02826">
    <property type="entry name" value="2-Hacid_dh_C"/>
    <property type="match status" value="1"/>
</dbReference>
<dbReference type="InterPro" id="IPR029753">
    <property type="entry name" value="D-isomer_DH_CS"/>
</dbReference>
<dbReference type="EMBL" id="JBAWKB010000001">
    <property type="protein sequence ID" value="MFH6771375.1"/>
    <property type="molecule type" value="Genomic_DNA"/>
</dbReference>
<evidence type="ECO:0000256" key="3">
    <source>
        <dbReference type="ARBA" id="ARBA00023027"/>
    </source>
</evidence>
<dbReference type="Pfam" id="PF00389">
    <property type="entry name" value="2-Hacid_dh"/>
    <property type="match status" value="1"/>
</dbReference>
<evidence type="ECO:0000313" key="8">
    <source>
        <dbReference type="Proteomes" id="UP001610100"/>
    </source>
</evidence>
<dbReference type="PANTHER" id="PTHR43026:SF1">
    <property type="entry name" value="2-HYDROXYACID DEHYDROGENASE HOMOLOG 1-RELATED"/>
    <property type="match status" value="1"/>
</dbReference>
<comment type="similarity">
    <text evidence="1 4">Belongs to the D-isomer specific 2-hydroxyacid dehydrogenase family.</text>
</comment>
<evidence type="ECO:0000313" key="7">
    <source>
        <dbReference type="EMBL" id="MFH6771375.1"/>
    </source>
</evidence>